<gene>
    <name evidence="7" type="ORF">BI344_07285</name>
    <name evidence="6" type="ORF">BI347_11585</name>
</gene>
<keyword evidence="2" id="KW-0274">FAD</keyword>
<evidence type="ECO:0000259" key="5">
    <source>
        <dbReference type="Pfam" id="PF01494"/>
    </source>
</evidence>
<proteinExistence type="predicted"/>
<keyword evidence="1" id="KW-0285">Flavoprotein</keyword>
<dbReference type="AlphaFoldDB" id="A0A1S1X3M5"/>
<sequence length="408" mass="43399">MPADFHVAIIGAGIGGLSLAQSLKRLGVPFTVFEKDPALDSRTQGYRIRIDEAGRGALADCLPPALYRLFRRSCAQTGPAGRFFDTQLRETVGRAAEHWRPATQTEDSEHDGGDLRVHRQTLREILLCGIEAHVQFGKGFARFRQQGDKLAIDFDDGASRLCDVLVAADGVHSQVRRQLAPNAAPAETGAVCLYGKTLLTPANRQRLEPRLCAGPAVVFADECVVVIDAMTFAAPLPGLATQAGLAGRFSAVDDYLYWALYCPQSMFAQATPNGEAAAGAEWAARLASVARDWHPDLQAAFRLAEPASLALMRVRSGNANANWPAGPVTVLGDAMHAMSPAGGLGANTALRDAAALAAQLGIAAAGQQPLAVSLASYQSGLRARAAEAIRLSQDAEDQLLERRTFSPH</sequence>
<feature type="domain" description="FAD-binding" evidence="5">
    <location>
        <begin position="287"/>
        <end position="390"/>
    </location>
</feature>
<dbReference type="Pfam" id="PF13450">
    <property type="entry name" value="NAD_binding_8"/>
    <property type="match status" value="1"/>
</dbReference>
<dbReference type="RefSeq" id="WP_071112709.1">
    <property type="nucleotide sequence ID" value="NZ_MKCS01000001.1"/>
</dbReference>
<protein>
    <recommendedName>
        <fullName evidence="5">FAD-binding domain-containing protein</fullName>
    </recommendedName>
</protein>
<evidence type="ECO:0000256" key="1">
    <source>
        <dbReference type="ARBA" id="ARBA00022630"/>
    </source>
</evidence>
<accession>A0A1S1X3M5</accession>
<evidence type="ECO:0000256" key="3">
    <source>
        <dbReference type="ARBA" id="ARBA00023002"/>
    </source>
</evidence>
<evidence type="ECO:0000313" key="7">
    <source>
        <dbReference type="EMBL" id="OHX20286.1"/>
    </source>
</evidence>
<dbReference type="GO" id="GO:0071949">
    <property type="term" value="F:FAD binding"/>
    <property type="evidence" value="ECO:0007669"/>
    <property type="project" value="InterPro"/>
</dbReference>
<dbReference type="STRING" id="1903179.BI347_11585"/>
<dbReference type="Proteomes" id="UP000180088">
    <property type="component" value="Unassembled WGS sequence"/>
</dbReference>
<name>A0A1S1X3M5_9NEIS</name>
<dbReference type="InterPro" id="IPR002938">
    <property type="entry name" value="FAD-bd"/>
</dbReference>
<reference evidence="8 9" key="1">
    <citation type="submission" date="2016-09" db="EMBL/GenBank/DDBJ databases">
        <title>Chromobacterium muskegensis sp. nov., an insecticidal bacterium isolated from Sphagnum bogs.</title>
        <authorList>
            <person name="Sparks M.E."/>
            <person name="Blackburn M.B."/>
            <person name="Gundersen-Rindal D.E."/>
            <person name="Mitchell A."/>
            <person name="Farrar R."/>
            <person name="Kuhar D."/>
        </authorList>
    </citation>
    <scope>NUCLEOTIDE SEQUENCE [LARGE SCALE GENOMIC DNA]</scope>
    <source>
        <strain evidence="7 9">14B-1</strain>
        <strain evidence="6 8">37-2</strain>
    </source>
</reference>
<evidence type="ECO:0000256" key="2">
    <source>
        <dbReference type="ARBA" id="ARBA00022827"/>
    </source>
</evidence>
<keyword evidence="4" id="KW-0503">Monooxygenase</keyword>
<dbReference type="SUPFAM" id="SSF51905">
    <property type="entry name" value="FAD/NAD(P)-binding domain"/>
    <property type="match status" value="1"/>
</dbReference>
<evidence type="ECO:0000256" key="4">
    <source>
        <dbReference type="ARBA" id="ARBA00023033"/>
    </source>
</evidence>
<dbReference type="OrthoDB" id="8591538at2"/>
<dbReference type="EMBL" id="MKCT01000017">
    <property type="protein sequence ID" value="OHX20286.1"/>
    <property type="molecule type" value="Genomic_DNA"/>
</dbReference>
<comment type="caution">
    <text evidence="6">The sequence shown here is derived from an EMBL/GenBank/DDBJ whole genome shotgun (WGS) entry which is preliminary data.</text>
</comment>
<organism evidence="6 8">
    <name type="scientific">Chromobacterium sphagni</name>
    <dbReference type="NCBI Taxonomy" id="1903179"/>
    <lineage>
        <taxon>Bacteria</taxon>
        <taxon>Pseudomonadati</taxon>
        <taxon>Pseudomonadota</taxon>
        <taxon>Betaproteobacteria</taxon>
        <taxon>Neisseriales</taxon>
        <taxon>Chromobacteriaceae</taxon>
        <taxon>Chromobacterium</taxon>
    </lineage>
</organism>
<evidence type="ECO:0000313" key="8">
    <source>
        <dbReference type="Proteomes" id="UP000180088"/>
    </source>
</evidence>
<keyword evidence="9" id="KW-1185">Reference proteome</keyword>
<dbReference type="Gene3D" id="3.50.50.60">
    <property type="entry name" value="FAD/NAD(P)-binding domain"/>
    <property type="match status" value="1"/>
</dbReference>
<evidence type="ECO:0000313" key="6">
    <source>
        <dbReference type="EMBL" id="OHX14079.1"/>
    </source>
</evidence>
<dbReference type="Pfam" id="PF01494">
    <property type="entry name" value="FAD_binding_3"/>
    <property type="match status" value="1"/>
</dbReference>
<keyword evidence="3" id="KW-0560">Oxidoreductase</keyword>
<evidence type="ECO:0000313" key="9">
    <source>
        <dbReference type="Proteomes" id="UP000180280"/>
    </source>
</evidence>
<dbReference type="PANTHER" id="PTHR47178:SF5">
    <property type="entry name" value="FAD-BINDING DOMAIN-CONTAINING PROTEIN"/>
    <property type="match status" value="1"/>
</dbReference>
<dbReference type="PANTHER" id="PTHR47178">
    <property type="entry name" value="MONOOXYGENASE, FAD-BINDING"/>
    <property type="match status" value="1"/>
</dbReference>
<dbReference type="Proteomes" id="UP000180280">
    <property type="component" value="Unassembled WGS sequence"/>
</dbReference>
<dbReference type="InterPro" id="IPR036188">
    <property type="entry name" value="FAD/NAD-bd_sf"/>
</dbReference>
<dbReference type="PRINTS" id="PR00420">
    <property type="entry name" value="RNGMNOXGNASE"/>
</dbReference>
<dbReference type="EMBL" id="MKCS01000001">
    <property type="protein sequence ID" value="OHX14079.1"/>
    <property type="molecule type" value="Genomic_DNA"/>
</dbReference>
<dbReference type="GO" id="GO:0004497">
    <property type="term" value="F:monooxygenase activity"/>
    <property type="evidence" value="ECO:0007669"/>
    <property type="project" value="UniProtKB-KW"/>
</dbReference>